<keyword evidence="3" id="KW-1185">Reference proteome</keyword>
<dbReference type="PROSITE" id="PS00409">
    <property type="entry name" value="PROKAR_NTER_METHYL"/>
    <property type="match status" value="1"/>
</dbReference>
<protein>
    <submittedName>
        <fullName evidence="2">Prepilin-type N-terminal cleavage/methylation domain-containing protein</fullName>
    </submittedName>
</protein>
<dbReference type="InterPro" id="IPR012902">
    <property type="entry name" value="N_methyl_site"/>
</dbReference>
<dbReference type="Proteomes" id="UP000192907">
    <property type="component" value="Unassembled WGS sequence"/>
</dbReference>
<dbReference type="RefSeq" id="WP_132322591.1">
    <property type="nucleotide sequence ID" value="NZ_FWZT01000019.1"/>
</dbReference>
<dbReference type="OrthoDB" id="9976635at2"/>
<reference evidence="3" key="1">
    <citation type="submission" date="2017-04" db="EMBL/GenBank/DDBJ databases">
        <authorList>
            <person name="Varghese N."/>
            <person name="Submissions S."/>
        </authorList>
    </citation>
    <scope>NUCLEOTIDE SEQUENCE [LARGE SCALE GENOMIC DNA]</scope>
    <source>
        <strain evidence="3">RKEM611</strain>
    </source>
</reference>
<dbReference type="STRING" id="1513793.SAMN06296036_11949"/>
<organism evidence="2 3">
    <name type="scientific">Pseudobacteriovorax antillogorgiicola</name>
    <dbReference type="NCBI Taxonomy" id="1513793"/>
    <lineage>
        <taxon>Bacteria</taxon>
        <taxon>Pseudomonadati</taxon>
        <taxon>Bdellovibrionota</taxon>
        <taxon>Oligoflexia</taxon>
        <taxon>Oligoflexales</taxon>
        <taxon>Pseudobacteriovoracaceae</taxon>
        <taxon>Pseudobacteriovorax</taxon>
    </lineage>
</organism>
<evidence type="ECO:0000313" key="2">
    <source>
        <dbReference type="EMBL" id="SMF58042.1"/>
    </source>
</evidence>
<keyword evidence="1" id="KW-0472">Membrane</keyword>
<evidence type="ECO:0000256" key="1">
    <source>
        <dbReference type="SAM" id="Phobius"/>
    </source>
</evidence>
<dbReference type="NCBIfam" id="TIGR02532">
    <property type="entry name" value="IV_pilin_GFxxxE"/>
    <property type="match status" value="1"/>
</dbReference>
<accession>A0A1Y6CDR4</accession>
<gene>
    <name evidence="2" type="ORF">SAMN06296036_11949</name>
</gene>
<feature type="transmembrane region" description="Helical" evidence="1">
    <location>
        <begin position="20"/>
        <end position="37"/>
    </location>
</feature>
<dbReference type="AlphaFoldDB" id="A0A1Y6CDR4"/>
<keyword evidence="1" id="KW-1133">Transmembrane helix</keyword>
<dbReference type="EMBL" id="FWZT01000019">
    <property type="protein sequence ID" value="SMF58042.1"/>
    <property type="molecule type" value="Genomic_DNA"/>
</dbReference>
<keyword evidence="1" id="KW-0812">Transmembrane</keyword>
<sequence length="242" mass="26966">MLTFFAEQKGCNKGITLVEVLVASVLLGVVALVGYNARDMIQNALFKTTSRDAHSQYISAIKNRTGKKLRQIFLAANSEPAKISGLLNDDIQIGDGIRVRWSRPAMKGGDINIDFGSNASKLASESIRRCRRSRSSPESWQGQRLENRLNAKRLLFCGELVIPQASAQDSQSLRQADYGFLLLDVNYKRALDGENIPLKGFGSEGTLAVATWTLFWNYERGKKTFHQYRKGTFYIVPVDTGP</sequence>
<name>A0A1Y6CDR4_9BACT</name>
<dbReference type="Pfam" id="PF07963">
    <property type="entry name" value="N_methyl"/>
    <property type="match status" value="1"/>
</dbReference>
<evidence type="ECO:0000313" key="3">
    <source>
        <dbReference type="Proteomes" id="UP000192907"/>
    </source>
</evidence>
<proteinExistence type="predicted"/>